<protein>
    <submittedName>
        <fullName evidence="2">Glycosyltransferase</fullName>
        <ecNumber evidence="2">2.4.-.-</ecNumber>
    </submittedName>
</protein>
<accession>A0ABS7VMB7</accession>
<dbReference type="Pfam" id="PF13579">
    <property type="entry name" value="Glyco_trans_4_4"/>
    <property type="match status" value="1"/>
</dbReference>
<proteinExistence type="predicted"/>
<evidence type="ECO:0000313" key="3">
    <source>
        <dbReference type="Proteomes" id="UP000704176"/>
    </source>
</evidence>
<dbReference type="SUPFAM" id="SSF53756">
    <property type="entry name" value="UDP-Glycosyltransferase/glycogen phosphorylase"/>
    <property type="match status" value="1"/>
</dbReference>
<organism evidence="2 3">
    <name type="scientific">Microvirga puerhi</name>
    <dbReference type="NCBI Taxonomy" id="2876078"/>
    <lineage>
        <taxon>Bacteria</taxon>
        <taxon>Pseudomonadati</taxon>
        <taxon>Pseudomonadota</taxon>
        <taxon>Alphaproteobacteria</taxon>
        <taxon>Hyphomicrobiales</taxon>
        <taxon>Methylobacteriaceae</taxon>
        <taxon>Microvirga</taxon>
    </lineage>
</organism>
<dbReference type="Gene3D" id="3.40.50.2000">
    <property type="entry name" value="Glycogen Phosphorylase B"/>
    <property type="match status" value="2"/>
</dbReference>
<reference evidence="2 3" key="1">
    <citation type="submission" date="2021-09" db="EMBL/GenBank/DDBJ databases">
        <title>The complete genome sequence of a new microorganism.</title>
        <authorList>
            <person name="Zi Z."/>
        </authorList>
    </citation>
    <scope>NUCLEOTIDE SEQUENCE [LARGE SCALE GENOMIC DNA]</scope>
    <source>
        <strain evidence="2 3">WGZ8</strain>
    </source>
</reference>
<dbReference type="RefSeq" id="WP_224312613.1">
    <property type="nucleotide sequence ID" value="NZ_JAIRBM010000005.1"/>
</dbReference>
<feature type="domain" description="Glycosyltransferase subfamily 4-like N-terminal" evidence="1">
    <location>
        <begin position="18"/>
        <end position="217"/>
    </location>
</feature>
<gene>
    <name evidence="2" type="ORF">K9B37_08280</name>
</gene>
<dbReference type="GO" id="GO:0016757">
    <property type="term" value="F:glycosyltransferase activity"/>
    <property type="evidence" value="ECO:0007669"/>
    <property type="project" value="UniProtKB-KW"/>
</dbReference>
<comment type="caution">
    <text evidence="2">The sequence shown here is derived from an EMBL/GenBank/DDBJ whole genome shotgun (WGS) entry which is preliminary data.</text>
</comment>
<name>A0ABS7VMB7_9HYPH</name>
<evidence type="ECO:0000259" key="1">
    <source>
        <dbReference type="Pfam" id="PF13579"/>
    </source>
</evidence>
<keyword evidence="2" id="KW-0808">Transferase</keyword>
<dbReference type="InterPro" id="IPR028098">
    <property type="entry name" value="Glyco_trans_4-like_N"/>
</dbReference>
<dbReference type="EC" id="2.4.-.-" evidence="2"/>
<dbReference type="Proteomes" id="UP000704176">
    <property type="component" value="Unassembled WGS sequence"/>
</dbReference>
<keyword evidence="2" id="KW-0328">Glycosyltransferase</keyword>
<keyword evidence="3" id="KW-1185">Reference proteome</keyword>
<dbReference type="Pfam" id="PF13692">
    <property type="entry name" value="Glyco_trans_1_4"/>
    <property type="match status" value="1"/>
</dbReference>
<dbReference type="EMBL" id="JAIRBM010000005">
    <property type="protein sequence ID" value="MBZ6076285.1"/>
    <property type="molecule type" value="Genomic_DNA"/>
</dbReference>
<sequence>MPRKIGLISLSPVADDPRVRRQGDAFASAGWDVVAVGIAGATSVSPQWHVDEAAPALNWSVTSRVRRLRSGPQEGARLRGMLNRFWADFAYLFDLQASRLSTRAALRAYWDQNFRYHALYEAASRHRPDVWLANDWNVLPIAQRLAKEQGVPFLYDSHELAFDEYGEKWVWRLLYRPLVVALEKRGIRGAAFVTCVSEGIAECLRRQYGLERLPLVVRNTPAYQTMPFRETGEQINVLYHGVVSPGRGLEECIRSVALWRPEFRLIIRGPASDSYERELRQLALAMAVSERVSIVPPVPMPSLIAAAHSADVGLFALPASSRHNTFVLPNKFFEYAMAGLALCVSDLPEMARLVKRYDLGLLISDVSADAIATQINALDRGLIDCYKRRALAAARQLSWEEESKKLLAHCAALVTGRS</sequence>
<evidence type="ECO:0000313" key="2">
    <source>
        <dbReference type="EMBL" id="MBZ6076285.1"/>
    </source>
</evidence>